<gene>
    <name evidence="8" type="ORF">SAMN04488696_1128</name>
</gene>
<dbReference type="SMART" id="SM00729">
    <property type="entry name" value="Elp3"/>
    <property type="match status" value="1"/>
</dbReference>
<organism evidence="8 9">
    <name type="scientific">Methanolobus profundi</name>
    <dbReference type="NCBI Taxonomy" id="487685"/>
    <lineage>
        <taxon>Archaea</taxon>
        <taxon>Methanobacteriati</taxon>
        <taxon>Methanobacteriota</taxon>
        <taxon>Stenosarchaea group</taxon>
        <taxon>Methanomicrobia</taxon>
        <taxon>Methanosarcinales</taxon>
        <taxon>Methanosarcinaceae</taxon>
        <taxon>Methanolobus</taxon>
    </lineage>
</organism>
<dbReference type="EMBL" id="FOUJ01000002">
    <property type="protein sequence ID" value="SFM41908.1"/>
    <property type="molecule type" value="Genomic_DNA"/>
</dbReference>
<dbReference type="Pfam" id="PF04055">
    <property type="entry name" value="Radical_SAM"/>
    <property type="match status" value="1"/>
</dbReference>
<dbReference type="OrthoDB" id="371936at2157"/>
<reference evidence="9" key="1">
    <citation type="submission" date="2016-10" db="EMBL/GenBank/DDBJ databases">
        <authorList>
            <person name="Varghese N."/>
            <person name="Submissions S."/>
        </authorList>
    </citation>
    <scope>NUCLEOTIDE SEQUENCE [LARGE SCALE GENOMIC DNA]</scope>
    <source>
        <strain evidence="9">Mob M</strain>
    </source>
</reference>
<evidence type="ECO:0000256" key="5">
    <source>
        <dbReference type="ARBA" id="ARBA00023004"/>
    </source>
</evidence>
<dbReference type="PANTHER" id="PTHR30352">
    <property type="entry name" value="PYRUVATE FORMATE-LYASE-ACTIVATING ENZYME"/>
    <property type="match status" value="1"/>
</dbReference>
<keyword evidence="4" id="KW-0479">Metal-binding</keyword>
<dbReference type="Gene3D" id="3.20.20.70">
    <property type="entry name" value="Aldolase class I"/>
    <property type="match status" value="1"/>
</dbReference>
<evidence type="ECO:0000256" key="2">
    <source>
        <dbReference type="ARBA" id="ARBA00022485"/>
    </source>
</evidence>
<dbReference type="CDD" id="cd01335">
    <property type="entry name" value="Radical_SAM"/>
    <property type="match status" value="1"/>
</dbReference>
<sequence length="262" mass="29052">MKVNYGNAVPISTVDWHGKVSIVFFLRGCPYRCPYCQNHELLFESNMVEASVLEAEMKKSRPFVSSVVLSGGEPLMQKDAVKHIASSAKKIGLLVGIHTNGYYPHVMAELMEEGLVDKFFIDVKAPLDDAEKYAKAIGCMDYSDIHLDPKSVMEKVAGSISIVLENDVELELRTTIIRGFMGSSDEVSEIARSINELTGSREPVYVLQQGFADKAMLGSLRDIEPLSRDELLGLADVAHEFLDNIYVRSKEKGNEKVKFGSV</sequence>
<dbReference type="RefSeq" id="WP_091934498.1">
    <property type="nucleotide sequence ID" value="NZ_FOUJ01000002.1"/>
</dbReference>
<dbReference type="SFLD" id="SFLDG01094">
    <property type="entry name" value="Uncharacterised_Radical_SAM_Su"/>
    <property type="match status" value="1"/>
</dbReference>
<evidence type="ECO:0000313" key="8">
    <source>
        <dbReference type="EMBL" id="SFM41908.1"/>
    </source>
</evidence>
<evidence type="ECO:0000256" key="1">
    <source>
        <dbReference type="ARBA" id="ARBA00001966"/>
    </source>
</evidence>
<dbReference type="SUPFAM" id="SSF102114">
    <property type="entry name" value="Radical SAM enzymes"/>
    <property type="match status" value="1"/>
</dbReference>
<dbReference type="InterPro" id="IPR013785">
    <property type="entry name" value="Aldolase_TIM"/>
</dbReference>
<proteinExistence type="predicted"/>
<keyword evidence="9" id="KW-1185">Reference proteome</keyword>
<keyword evidence="6" id="KW-0411">Iron-sulfur</keyword>
<keyword evidence="2" id="KW-0004">4Fe-4S</keyword>
<evidence type="ECO:0000256" key="6">
    <source>
        <dbReference type="ARBA" id="ARBA00023014"/>
    </source>
</evidence>
<feature type="domain" description="Radical SAM core" evidence="7">
    <location>
        <begin position="14"/>
        <end position="255"/>
    </location>
</feature>
<dbReference type="STRING" id="487685.SAMN04488696_1128"/>
<comment type="cofactor">
    <cofactor evidence="1">
        <name>[4Fe-4S] cluster</name>
        <dbReference type="ChEBI" id="CHEBI:49883"/>
    </cofactor>
</comment>
<evidence type="ECO:0000256" key="4">
    <source>
        <dbReference type="ARBA" id="ARBA00022723"/>
    </source>
</evidence>
<dbReference type="GO" id="GO:0046872">
    <property type="term" value="F:metal ion binding"/>
    <property type="evidence" value="ECO:0007669"/>
    <property type="project" value="UniProtKB-KW"/>
</dbReference>
<dbReference type="InterPro" id="IPR007197">
    <property type="entry name" value="rSAM"/>
</dbReference>
<name>A0A1I4QP73_9EURY</name>
<evidence type="ECO:0000256" key="3">
    <source>
        <dbReference type="ARBA" id="ARBA00022691"/>
    </source>
</evidence>
<dbReference type="InterPro" id="IPR006638">
    <property type="entry name" value="Elp3/MiaA/NifB-like_rSAM"/>
</dbReference>
<accession>A0A1I4QP73</accession>
<evidence type="ECO:0000313" key="9">
    <source>
        <dbReference type="Proteomes" id="UP000198535"/>
    </source>
</evidence>
<keyword evidence="8" id="KW-0670">Pyruvate</keyword>
<dbReference type="Proteomes" id="UP000198535">
    <property type="component" value="Unassembled WGS sequence"/>
</dbReference>
<dbReference type="InterPro" id="IPR058240">
    <property type="entry name" value="rSAM_sf"/>
</dbReference>
<dbReference type="AlphaFoldDB" id="A0A1I4QP73"/>
<dbReference type="NCBIfam" id="TIGR02495">
    <property type="entry name" value="NrdG2"/>
    <property type="match status" value="1"/>
</dbReference>
<dbReference type="InterPro" id="IPR034457">
    <property type="entry name" value="Organic_radical-activating"/>
</dbReference>
<keyword evidence="3" id="KW-0949">S-adenosyl-L-methionine</keyword>
<dbReference type="PROSITE" id="PS51918">
    <property type="entry name" value="RADICAL_SAM"/>
    <property type="match status" value="1"/>
</dbReference>
<keyword evidence="5" id="KW-0408">Iron</keyword>
<dbReference type="GO" id="GO:0051539">
    <property type="term" value="F:4 iron, 4 sulfur cluster binding"/>
    <property type="evidence" value="ECO:0007669"/>
    <property type="project" value="UniProtKB-KW"/>
</dbReference>
<keyword evidence="8" id="KW-0456">Lyase</keyword>
<evidence type="ECO:0000259" key="7">
    <source>
        <dbReference type="PROSITE" id="PS51918"/>
    </source>
</evidence>
<dbReference type="SFLD" id="SFLDS00029">
    <property type="entry name" value="Radical_SAM"/>
    <property type="match status" value="1"/>
</dbReference>
<dbReference type="GO" id="GO:0016829">
    <property type="term" value="F:lyase activity"/>
    <property type="evidence" value="ECO:0007669"/>
    <property type="project" value="UniProtKB-KW"/>
</dbReference>
<dbReference type="InterPro" id="IPR012840">
    <property type="entry name" value="NrdG2"/>
</dbReference>
<protein>
    <submittedName>
        <fullName evidence="8">Pyruvate formate lyase activating enzyme</fullName>
    </submittedName>
</protein>